<comment type="caution">
    <text evidence="2">The sequence shown here is derived from an EMBL/GenBank/DDBJ whole genome shotgun (WGS) entry which is preliminary data.</text>
</comment>
<dbReference type="OrthoDB" id="428263at2"/>
<accession>A0A2T0UTQ1</accession>
<evidence type="ECO:0000256" key="1">
    <source>
        <dbReference type="SAM" id="Phobius"/>
    </source>
</evidence>
<keyword evidence="1" id="KW-0812">Transmembrane</keyword>
<proteinExistence type="predicted"/>
<dbReference type="AlphaFoldDB" id="A0A2T0UTQ1"/>
<feature type="transmembrane region" description="Helical" evidence="1">
    <location>
        <begin position="79"/>
        <end position="99"/>
    </location>
</feature>
<feature type="transmembrane region" description="Helical" evidence="1">
    <location>
        <begin position="38"/>
        <end position="59"/>
    </location>
</feature>
<dbReference type="EMBL" id="PVTI01000006">
    <property type="protein sequence ID" value="PRY61290.1"/>
    <property type="molecule type" value="Genomic_DNA"/>
</dbReference>
<name>A0A2T0UTQ1_9MICO</name>
<gene>
    <name evidence="2" type="ORF">BCF74_10638</name>
</gene>
<keyword evidence="1" id="KW-0472">Membrane</keyword>
<organism evidence="2 3">
    <name type="scientific">Knoellia remsis</name>
    <dbReference type="NCBI Taxonomy" id="407159"/>
    <lineage>
        <taxon>Bacteria</taxon>
        <taxon>Bacillati</taxon>
        <taxon>Actinomycetota</taxon>
        <taxon>Actinomycetes</taxon>
        <taxon>Micrococcales</taxon>
        <taxon>Intrasporangiaceae</taxon>
        <taxon>Knoellia</taxon>
    </lineage>
</organism>
<evidence type="ECO:0000313" key="3">
    <source>
        <dbReference type="Proteomes" id="UP000237822"/>
    </source>
</evidence>
<feature type="transmembrane region" description="Helical" evidence="1">
    <location>
        <begin position="6"/>
        <end position="26"/>
    </location>
</feature>
<dbReference type="Proteomes" id="UP000237822">
    <property type="component" value="Unassembled WGS sequence"/>
</dbReference>
<keyword evidence="1" id="KW-1133">Transmembrane helix</keyword>
<dbReference type="RefSeq" id="WP_106296899.1">
    <property type="nucleotide sequence ID" value="NZ_PVTI01000006.1"/>
</dbReference>
<evidence type="ECO:0000313" key="2">
    <source>
        <dbReference type="EMBL" id="PRY61290.1"/>
    </source>
</evidence>
<reference evidence="2 3" key="1">
    <citation type="submission" date="2018-03" db="EMBL/GenBank/DDBJ databases">
        <title>Genomic Encyclopedia of Archaeal and Bacterial Type Strains, Phase II (KMG-II): from individual species to whole genera.</title>
        <authorList>
            <person name="Goeker M."/>
        </authorList>
    </citation>
    <scope>NUCLEOTIDE SEQUENCE [LARGE SCALE GENOMIC DNA]</scope>
    <source>
        <strain evidence="2 3">ATCC BAA-1496</strain>
    </source>
</reference>
<protein>
    <submittedName>
        <fullName evidence="2">Uncharacterized protein</fullName>
    </submittedName>
</protein>
<keyword evidence="3" id="KW-1185">Reference proteome</keyword>
<sequence length="111" mass="12167">MKSWLWIITDVVLRMGPQLVGLVLLLRRPSDRRWWRWGLIAFGLAVLVGVAFIVLGVVLTQQWGSDSTIGASAWVSPAYTVLSVLGLVATCFGVAAVLVDRDTDEERSQLG</sequence>